<evidence type="ECO:0000313" key="11">
    <source>
        <dbReference type="Proteomes" id="UP000245865"/>
    </source>
</evidence>
<keyword evidence="2" id="KW-0813">Transport</keyword>
<evidence type="ECO:0000256" key="7">
    <source>
        <dbReference type="ARBA" id="ARBA00023136"/>
    </source>
</evidence>
<evidence type="ECO:0000256" key="3">
    <source>
        <dbReference type="ARBA" id="ARBA00022475"/>
    </source>
</evidence>
<protein>
    <submittedName>
        <fullName evidence="10">Branched-chain amino acid ABC transporter permease</fullName>
    </submittedName>
</protein>
<dbReference type="GO" id="GO:0005886">
    <property type="term" value="C:plasma membrane"/>
    <property type="evidence" value="ECO:0007669"/>
    <property type="project" value="UniProtKB-SubCell"/>
</dbReference>
<keyword evidence="6 9" id="KW-1133">Transmembrane helix</keyword>
<dbReference type="GO" id="GO:0022857">
    <property type="term" value="F:transmembrane transporter activity"/>
    <property type="evidence" value="ECO:0007669"/>
    <property type="project" value="InterPro"/>
</dbReference>
<dbReference type="CDD" id="cd06582">
    <property type="entry name" value="TM_PBP1_LivH_like"/>
    <property type="match status" value="1"/>
</dbReference>
<keyword evidence="5" id="KW-0029">Amino-acid transport</keyword>
<feature type="transmembrane region" description="Helical" evidence="9">
    <location>
        <begin position="6"/>
        <end position="30"/>
    </location>
</feature>
<dbReference type="Pfam" id="PF02653">
    <property type="entry name" value="BPD_transp_2"/>
    <property type="match status" value="1"/>
</dbReference>
<evidence type="ECO:0000256" key="5">
    <source>
        <dbReference type="ARBA" id="ARBA00022970"/>
    </source>
</evidence>
<keyword evidence="4 9" id="KW-0812">Transmembrane</keyword>
<dbReference type="InterPro" id="IPR001851">
    <property type="entry name" value="ABC_transp_permease"/>
</dbReference>
<evidence type="ECO:0000256" key="2">
    <source>
        <dbReference type="ARBA" id="ARBA00022448"/>
    </source>
</evidence>
<dbReference type="Proteomes" id="UP000245865">
    <property type="component" value="Unassembled WGS sequence"/>
</dbReference>
<feature type="transmembrane region" description="Helical" evidence="9">
    <location>
        <begin position="42"/>
        <end position="58"/>
    </location>
</feature>
<feature type="transmembrane region" description="Helical" evidence="9">
    <location>
        <begin position="253"/>
        <end position="275"/>
    </location>
</feature>
<name>A0A316J312_9HYPH</name>
<comment type="caution">
    <text evidence="10">The sequence shown here is derived from an EMBL/GenBank/DDBJ whole genome shotgun (WGS) entry which is preliminary data.</text>
</comment>
<dbReference type="AlphaFoldDB" id="A0A316J312"/>
<evidence type="ECO:0000256" key="6">
    <source>
        <dbReference type="ARBA" id="ARBA00022989"/>
    </source>
</evidence>
<feature type="transmembrane region" description="Helical" evidence="9">
    <location>
        <begin position="135"/>
        <end position="156"/>
    </location>
</feature>
<comment type="subcellular location">
    <subcellularLocation>
        <location evidence="1">Cell membrane</location>
        <topology evidence="1">Multi-pass membrane protein</topology>
    </subcellularLocation>
</comment>
<keyword evidence="11" id="KW-1185">Reference proteome</keyword>
<gene>
    <name evidence="10" type="ORF">DKP76_18215</name>
</gene>
<feature type="transmembrane region" description="Helical" evidence="9">
    <location>
        <begin position="64"/>
        <end position="84"/>
    </location>
</feature>
<sequence length="288" mass="30073">MSSIIVTLIGLAFAVASLFLTSVGLAIIFGMMRVINFAHGEFLMLGGYAFILSVHAGVNPWVAMLVIAPVSVGLLGVVVERLIIRRLYGRLVDTILATWGLSLVLTGIASVVFGYNQPGIAPLLSDFRIGEYSVAGYNIFIIVVAIVLLAGLFAVFRFTNFGLKLRATMQNPSMAAAVGLNVNHVYMATFGLGSALAGLAGAVIAPLTGVQPVMGATYIGKTFITVISGGPLALTGTFFSSSLLGLISEITTVFSTPVIGEAALLAVAVVMLRILPAGITGRYFKRGV</sequence>
<dbReference type="OrthoDB" id="9807115at2"/>
<dbReference type="GO" id="GO:0006865">
    <property type="term" value="P:amino acid transport"/>
    <property type="evidence" value="ECO:0007669"/>
    <property type="project" value="UniProtKB-KW"/>
</dbReference>
<dbReference type="InterPro" id="IPR052157">
    <property type="entry name" value="BCAA_transport_permease"/>
</dbReference>
<accession>A0A316J312</accession>
<comment type="similarity">
    <text evidence="8">Belongs to the binding-protein-dependent transport system permease family. LivHM subfamily.</text>
</comment>
<evidence type="ECO:0000313" key="10">
    <source>
        <dbReference type="EMBL" id="PWL16302.1"/>
    </source>
</evidence>
<organism evidence="10 11">
    <name type="scientific">Falsochrobactrum shanghaiense</name>
    <dbReference type="NCBI Taxonomy" id="2201899"/>
    <lineage>
        <taxon>Bacteria</taxon>
        <taxon>Pseudomonadati</taxon>
        <taxon>Pseudomonadota</taxon>
        <taxon>Alphaproteobacteria</taxon>
        <taxon>Hyphomicrobiales</taxon>
        <taxon>Brucellaceae</taxon>
        <taxon>Falsochrobactrum</taxon>
    </lineage>
</organism>
<evidence type="ECO:0000256" key="1">
    <source>
        <dbReference type="ARBA" id="ARBA00004651"/>
    </source>
</evidence>
<dbReference type="EMBL" id="QGDB01000015">
    <property type="protein sequence ID" value="PWL16302.1"/>
    <property type="molecule type" value="Genomic_DNA"/>
</dbReference>
<dbReference type="RefSeq" id="WP_109708072.1">
    <property type="nucleotide sequence ID" value="NZ_QGDB01000015.1"/>
</dbReference>
<feature type="transmembrane region" description="Helical" evidence="9">
    <location>
        <begin position="222"/>
        <end position="247"/>
    </location>
</feature>
<keyword evidence="3" id="KW-1003">Cell membrane</keyword>
<dbReference type="PANTHER" id="PTHR11795">
    <property type="entry name" value="BRANCHED-CHAIN AMINO ACID TRANSPORT SYSTEM PERMEASE PROTEIN LIVH"/>
    <property type="match status" value="1"/>
</dbReference>
<evidence type="ECO:0000256" key="8">
    <source>
        <dbReference type="ARBA" id="ARBA00037998"/>
    </source>
</evidence>
<evidence type="ECO:0000256" key="9">
    <source>
        <dbReference type="SAM" id="Phobius"/>
    </source>
</evidence>
<keyword evidence="7 9" id="KW-0472">Membrane</keyword>
<reference evidence="10 11" key="1">
    <citation type="submission" date="2018-05" db="EMBL/GenBank/DDBJ databases">
        <title>Comparative genomic sequence analysis between strain HN4 and CCM 8460T (Falsochrobactrum ovis) will provide more evidence to prove that HN4 is a new species of Falsochrobactrum.</title>
        <authorList>
            <person name="Lyu W."/>
            <person name="Sun L."/>
            <person name="Yao L."/>
        </authorList>
    </citation>
    <scope>NUCLEOTIDE SEQUENCE [LARGE SCALE GENOMIC DNA]</scope>
    <source>
        <strain evidence="10 11">HN4</strain>
    </source>
</reference>
<proteinExistence type="inferred from homology"/>
<feature type="transmembrane region" description="Helical" evidence="9">
    <location>
        <begin position="192"/>
        <end position="210"/>
    </location>
</feature>
<feature type="transmembrane region" description="Helical" evidence="9">
    <location>
        <begin position="96"/>
        <end position="115"/>
    </location>
</feature>
<evidence type="ECO:0000256" key="4">
    <source>
        <dbReference type="ARBA" id="ARBA00022692"/>
    </source>
</evidence>
<dbReference type="PANTHER" id="PTHR11795:SF447">
    <property type="entry name" value="ABC TRANSPORTER PERMEASE PROTEIN"/>
    <property type="match status" value="1"/>
</dbReference>